<keyword evidence="3" id="KW-1185">Reference proteome</keyword>
<dbReference type="AlphaFoldDB" id="A0AAW1SZ93"/>
<protein>
    <recommendedName>
        <fullName evidence="1">Peptidase C45 hydrolase domain-containing protein</fullName>
    </recommendedName>
</protein>
<dbReference type="NCBIfam" id="NF040521">
    <property type="entry name" value="C45_proenzyme"/>
    <property type="match status" value="1"/>
</dbReference>
<dbReference type="PANTHER" id="PTHR34180">
    <property type="entry name" value="PEPTIDASE C45"/>
    <property type="match status" value="1"/>
</dbReference>
<dbReference type="Pfam" id="PF03417">
    <property type="entry name" value="AAT"/>
    <property type="match status" value="2"/>
</dbReference>
<feature type="domain" description="Peptidase C45 hydrolase" evidence="1">
    <location>
        <begin position="128"/>
        <end position="235"/>
    </location>
</feature>
<feature type="domain" description="Peptidase C45 hydrolase" evidence="1">
    <location>
        <begin position="268"/>
        <end position="375"/>
    </location>
</feature>
<evidence type="ECO:0000313" key="2">
    <source>
        <dbReference type="EMBL" id="KAK9862796.1"/>
    </source>
</evidence>
<proteinExistence type="predicted"/>
<dbReference type="Proteomes" id="UP001485043">
    <property type="component" value="Unassembled WGS sequence"/>
</dbReference>
<accession>A0AAW1SZ93</accession>
<dbReference type="PANTHER" id="PTHR34180:SF1">
    <property type="entry name" value="BETA-ALANYL-DOPAMINE_CARCININE HYDROLASE"/>
    <property type="match status" value="1"/>
</dbReference>
<dbReference type="Gene3D" id="3.60.60.10">
    <property type="entry name" value="Penicillin V Acylase, Chain A"/>
    <property type="match status" value="1"/>
</dbReference>
<evidence type="ECO:0000313" key="3">
    <source>
        <dbReference type="Proteomes" id="UP001485043"/>
    </source>
</evidence>
<dbReference type="InterPro" id="IPR047794">
    <property type="entry name" value="C45_proenzyme-like"/>
</dbReference>
<reference evidence="2 3" key="1">
    <citation type="journal article" date="2024" name="Nat. Commun.">
        <title>Phylogenomics reveals the evolutionary origins of lichenization in chlorophyte algae.</title>
        <authorList>
            <person name="Puginier C."/>
            <person name="Libourel C."/>
            <person name="Otte J."/>
            <person name="Skaloud P."/>
            <person name="Haon M."/>
            <person name="Grisel S."/>
            <person name="Petersen M."/>
            <person name="Berrin J.G."/>
            <person name="Delaux P.M."/>
            <person name="Dal Grande F."/>
            <person name="Keller J."/>
        </authorList>
    </citation>
    <scope>NUCLEOTIDE SEQUENCE [LARGE SCALE GENOMIC DNA]</scope>
    <source>
        <strain evidence="2 3">SAG 2523</strain>
    </source>
</reference>
<gene>
    <name evidence="2" type="ORF">WJX84_005916</name>
</gene>
<sequence length="396" mass="42744">MVTLGSPRRGHVVDQMRPRLLLALDVNALTPGAAIPEGTPRTRSPWAKPWLDFSDSDAGFQMLEMFVVLNAAKYPEYFQELEGMAAGSGVSMQEIMLLNFRQELSTAGGLARSPPDCSDQLLHGSTNGHALLGHNEDNSGDLLNASYFIQADLGGRQWTAFTYAGELSSTAFGFNDAGVAFTLNALFPTNVTVPGIGRNFVSRDLLQASSYEDGLRRITTARHSAGHNYNLLALPAASLVQYRSGSGPGCTGEGRMELCSSADAEARLRMATVEVGPGGVHDDLEVLKGHSYFHANSYQRLGVEQMHEESSLHRLKRAAEIAVPQGADSILKLLGDTEDAAYPLYCRGENGIYTLATALFDLQAATMNVYTGNPKAQRLQASFKLPQPPRLGFTTS</sequence>
<dbReference type="InterPro" id="IPR005079">
    <property type="entry name" value="Peptidase_C45_hydrolase"/>
</dbReference>
<evidence type="ECO:0000259" key="1">
    <source>
        <dbReference type="Pfam" id="PF03417"/>
    </source>
</evidence>
<comment type="caution">
    <text evidence="2">The sequence shown here is derived from an EMBL/GenBank/DDBJ whole genome shotgun (WGS) entry which is preliminary data.</text>
</comment>
<dbReference type="EMBL" id="JALJOV010000555">
    <property type="protein sequence ID" value="KAK9862796.1"/>
    <property type="molecule type" value="Genomic_DNA"/>
</dbReference>
<name>A0AAW1SZ93_9CHLO</name>
<dbReference type="InterPro" id="IPR047801">
    <property type="entry name" value="Peptidase_C45"/>
</dbReference>
<organism evidence="2 3">
    <name type="scientific">Apatococcus fuscideae</name>
    <dbReference type="NCBI Taxonomy" id="2026836"/>
    <lineage>
        <taxon>Eukaryota</taxon>
        <taxon>Viridiplantae</taxon>
        <taxon>Chlorophyta</taxon>
        <taxon>core chlorophytes</taxon>
        <taxon>Trebouxiophyceae</taxon>
        <taxon>Chlorellales</taxon>
        <taxon>Chlorellaceae</taxon>
        <taxon>Apatococcus</taxon>
    </lineage>
</organism>